<evidence type="ECO:0000256" key="2">
    <source>
        <dbReference type="ARBA" id="ARBA00022523"/>
    </source>
</evidence>
<proteinExistence type="inferred from homology"/>
<reference evidence="6" key="1">
    <citation type="submission" date="2022-12" db="EMBL/GenBank/DDBJ databases">
        <title>Draft genome assemblies for two species of Escallonia (Escalloniales).</title>
        <authorList>
            <person name="Chanderbali A."/>
            <person name="Dervinis C."/>
            <person name="Anghel I."/>
            <person name="Soltis D."/>
            <person name="Soltis P."/>
            <person name="Zapata F."/>
        </authorList>
    </citation>
    <scope>NUCLEOTIDE SEQUENCE</scope>
    <source>
        <strain evidence="6">UCBG64.0493</strain>
        <tissue evidence="6">Leaf</tissue>
    </source>
</reference>
<dbReference type="EMBL" id="JAVXUP010002863">
    <property type="protein sequence ID" value="KAK3001033.1"/>
    <property type="molecule type" value="Genomic_DNA"/>
</dbReference>
<evidence type="ECO:0000256" key="3">
    <source>
        <dbReference type="ARBA" id="ARBA00022525"/>
    </source>
</evidence>
<dbReference type="InterPro" id="IPR006766">
    <property type="entry name" value="EXORDIUM-like"/>
</dbReference>
<gene>
    <name evidence="6" type="ORF">RJ639_021813</name>
</gene>
<keyword evidence="7" id="KW-1185">Reference proteome</keyword>
<keyword evidence="4" id="KW-0732">Signal</keyword>
<comment type="similarity">
    <text evidence="5">Belongs to the EXORDIUM family.</text>
</comment>
<comment type="caution">
    <text evidence="6">The sequence shown here is derived from an EMBL/GenBank/DDBJ whole genome shotgun (WGS) entry which is preliminary data.</text>
</comment>
<evidence type="ECO:0000256" key="4">
    <source>
        <dbReference type="ARBA" id="ARBA00022729"/>
    </source>
</evidence>
<evidence type="ECO:0000313" key="7">
    <source>
        <dbReference type="Proteomes" id="UP001188597"/>
    </source>
</evidence>
<organism evidence="6 7">
    <name type="scientific">Escallonia herrerae</name>
    <dbReference type="NCBI Taxonomy" id="1293975"/>
    <lineage>
        <taxon>Eukaryota</taxon>
        <taxon>Viridiplantae</taxon>
        <taxon>Streptophyta</taxon>
        <taxon>Embryophyta</taxon>
        <taxon>Tracheophyta</taxon>
        <taxon>Spermatophyta</taxon>
        <taxon>Magnoliopsida</taxon>
        <taxon>eudicotyledons</taxon>
        <taxon>Gunneridae</taxon>
        <taxon>Pentapetalae</taxon>
        <taxon>asterids</taxon>
        <taxon>campanulids</taxon>
        <taxon>Escalloniales</taxon>
        <taxon>Escalloniaceae</taxon>
        <taxon>Escallonia</taxon>
    </lineage>
</organism>
<name>A0AA89AFW6_9ASTE</name>
<evidence type="ECO:0000256" key="1">
    <source>
        <dbReference type="ARBA" id="ARBA00004271"/>
    </source>
</evidence>
<accession>A0AA89AFW6</accession>
<dbReference type="PANTHER" id="PTHR31279:SF13">
    <property type="entry name" value="PROTEIN EXORDIUM-LIKE 6"/>
    <property type="match status" value="1"/>
</dbReference>
<protein>
    <submittedName>
        <fullName evidence="6">Uncharacterized protein</fullName>
    </submittedName>
</protein>
<dbReference type="Proteomes" id="UP001188597">
    <property type="component" value="Unassembled WGS sequence"/>
</dbReference>
<dbReference type="AlphaFoldDB" id="A0AA89AFW6"/>
<evidence type="ECO:0000256" key="5">
    <source>
        <dbReference type="ARBA" id="ARBA00023591"/>
    </source>
</evidence>
<keyword evidence="3" id="KW-0964">Secreted</keyword>
<sequence>MALSLPSGEESADAMVIHFAAALAATVTNPYDTGFNASPQGKDKASVVEAATACFGVFGSGAFPGYSAWKSSH</sequence>
<evidence type="ECO:0000313" key="6">
    <source>
        <dbReference type="EMBL" id="KAK3001033.1"/>
    </source>
</evidence>
<dbReference type="GO" id="GO:0048046">
    <property type="term" value="C:apoplast"/>
    <property type="evidence" value="ECO:0007669"/>
    <property type="project" value="UniProtKB-SubCell"/>
</dbReference>
<dbReference type="PANTHER" id="PTHR31279">
    <property type="entry name" value="PROTEIN EXORDIUM-LIKE 5"/>
    <property type="match status" value="1"/>
</dbReference>
<keyword evidence="2" id="KW-0052">Apoplast</keyword>
<comment type="subcellular location">
    <subcellularLocation>
        <location evidence="1">Secreted</location>
        <location evidence="1">Extracellular space</location>
        <location evidence="1">Apoplast</location>
    </subcellularLocation>
</comment>
<dbReference type="Pfam" id="PF04674">
    <property type="entry name" value="Phi_1"/>
    <property type="match status" value="1"/>
</dbReference>